<dbReference type="GO" id="GO:0009326">
    <property type="term" value="C:formate dehydrogenase complex"/>
    <property type="evidence" value="ECO:0007669"/>
    <property type="project" value="UniProtKB-ARBA"/>
</dbReference>
<dbReference type="InterPro" id="IPR027467">
    <property type="entry name" value="MopterinOxRdtase_cofactor_BS"/>
</dbReference>
<dbReference type="Pfam" id="PF04879">
    <property type="entry name" value="Molybdop_Fe4S4"/>
    <property type="match status" value="1"/>
</dbReference>
<name>A0A9Q9UJ81_9ENTR</name>
<comment type="cofactor">
    <cofactor evidence="1">
        <name>Mo-bis(molybdopterin guanine dinucleotide)</name>
        <dbReference type="ChEBI" id="CHEBI:60539"/>
    </cofactor>
</comment>
<evidence type="ECO:0000256" key="5">
    <source>
        <dbReference type="ARBA" id="ARBA00022485"/>
    </source>
</evidence>
<dbReference type="Proteomes" id="UP000318567">
    <property type="component" value="Unassembled WGS sequence"/>
</dbReference>
<dbReference type="EMBL" id="CABGGO010000003">
    <property type="protein sequence ID" value="VUS30803.1"/>
    <property type="molecule type" value="Genomic_DNA"/>
</dbReference>
<keyword evidence="7" id="KW-0479">Metal-binding</keyword>
<evidence type="ECO:0000313" key="16">
    <source>
        <dbReference type="EMBL" id="VUS30803.1"/>
    </source>
</evidence>
<keyword evidence="11" id="KW-0560">Oxidoreductase</keyword>
<keyword evidence="13" id="KW-0411">Iron-sulfur</keyword>
<dbReference type="SUPFAM" id="SSF50692">
    <property type="entry name" value="ADC-like"/>
    <property type="match status" value="1"/>
</dbReference>
<comment type="similarity">
    <text evidence="4">Belongs to the prokaryotic molybdopterin-containing oxidoreductase family.</text>
</comment>
<keyword evidence="10" id="KW-0712">Selenocysteine</keyword>
<keyword evidence="8" id="KW-0732">Signal</keyword>
<evidence type="ECO:0000256" key="13">
    <source>
        <dbReference type="ARBA" id="ARBA00023014"/>
    </source>
</evidence>
<dbReference type="NCBIfam" id="TIGR01553">
    <property type="entry name" value="formate-DH-alph"/>
    <property type="match status" value="1"/>
</dbReference>
<dbReference type="PANTHER" id="PTHR43598:SF1">
    <property type="entry name" value="FORMATE DEHYDROGENASE-O MAJOR SUBUNIT"/>
    <property type="match status" value="1"/>
</dbReference>
<dbReference type="PROSITE" id="PS51318">
    <property type="entry name" value="TAT"/>
    <property type="match status" value="1"/>
</dbReference>
<dbReference type="GO" id="GO:0009061">
    <property type="term" value="P:anaerobic respiration"/>
    <property type="evidence" value="ECO:0007669"/>
    <property type="project" value="TreeGrafter"/>
</dbReference>
<evidence type="ECO:0000256" key="1">
    <source>
        <dbReference type="ARBA" id="ARBA00001942"/>
    </source>
</evidence>
<dbReference type="Gene3D" id="3.30.200.210">
    <property type="match status" value="1"/>
</dbReference>
<evidence type="ECO:0000256" key="10">
    <source>
        <dbReference type="ARBA" id="ARBA00022933"/>
    </source>
</evidence>
<dbReference type="SUPFAM" id="SSF53706">
    <property type="entry name" value="Formate dehydrogenase/DMSO reductase, domains 1-3"/>
    <property type="match status" value="1"/>
</dbReference>
<dbReference type="GO" id="GO:0008863">
    <property type="term" value="F:formate dehydrogenase (NAD+) activity"/>
    <property type="evidence" value="ECO:0007669"/>
    <property type="project" value="InterPro"/>
</dbReference>
<dbReference type="GO" id="GO:0042597">
    <property type="term" value="C:periplasmic space"/>
    <property type="evidence" value="ECO:0007669"/>
    <property type="project" value="UniProtKB-SubCell"/>
</dbReference>
<evidence type="ECO:0000256" key="9">
    <source>
        <dbReference type="ARBA" id="ARBA00022764"/>
    </source>
</evidence>
<dbReference type="Pfam" id="PF01568">
    <property type="entry name" value="Molydop_binding"/>
    <property type="match status" value="1"/>
</dbReference>
<dbReference type="FunFam" id="3.40.228.10:FF:000009">
    <property type="entry name" value="Formate dehydrogenase, alpha subunit, selenocysteine-containing"/>
    <property type="match status" value="1"/>
</dbReference>
<dbReference type="Gene3D" id="3.40.228.10">
    <property type="entry name" value="Dimethylsulfoxide Reductase, domain 2"/>
    <property type="match status" value="2"/>
</dbReference>
<reference evidence="16 17" key="1">
    <citation type="submission" date="2019-07" db="EMBL/GenBank/DDBJ databases">
        <authorList>
            <person name="Brisse S."/>
            <person name="Rodrigues C."/>
            <person name="Thorpe H."/>
        </authorList>
    </citation>
    <scope>NUCLEOTIDE SEQUENCE [LARGE SCALE GENOMIC DNA]</scope>
    <source>
        <strain evidence="16">SB6410</strain>
    </source>
</reference>
<dbReference type="CDD" id="cd02792">
    <property type="entry name" value="MopB_CT_Formate-Dh-Na-like"/>
    <property type="match status" value="1"/>
</dbReference>
<dbReference type="GO" id="GO:0051539">
    <property type="term" value="F:4 iron, 4 sulfur cluster binding"/>
    <property type="evidence" value="ECO:0007669"/>
    <property type="project" value="UniProtKB-KW"/>
</dbReference>
<dbReference type="InterPro" id="IPR009010">
    <property type="entry name" value="Asp_de-COase-like_dom_sf"/>
</dbReference>
<dbReference type="RefSeq" id="WP_142444976.1">
    <property type="nucleotide sequence ID" value="NZ_CABGGO010000003.1"/>
</dbReference>
<gene>
    <name evidence="16" type="primary">fdnG_3</name>
    <name evidence="16" type="ORF">SB6410_04710</name>
</gene>
<dbReference type="FunFam" id="3.30.200.210:FF:000003">
    <property type="entry name" value="Formate dehydrogenase-N subunit alpha"/>
    <property type="match status" value="1"/>
</dbReference>
<keyword evidence="9" id="KW-0574">Periplasm</keyword>
<dbReference type="InterPro" id="IPR006656">
    <property type="entry name" value="Mopterin_OxRdtase"/>
</dbReference>
<organism evidence="16 17">
    <name type="scientific">Klebsiella pasteurii</name>
    <dbReference type="NCBI Taxonomy" id="2587529"/>
    <lineage>
        <taxon>Bacteria</taxon>
        <taxon>Pseudomonadati</taxon>
        <taxon>Pseudomonadota</taxon>
        <taxon>Gammaproteobacteria</taxon>
        <taxon>Enterobacterales</taxon>
        <taxon>Enterobacteriaceae</taxon>
        <taxon>Klebsiella/Raoultella group</taxon>
        <taxon>Klebsiella</taxon>
    </lineage>
</organism>
<evidence type="ECO:0000256" key="12">
    <source>
        <dbReference type="ARBA" id="ARBA00023004"/>
    </source>
</evidence>
<dbReference type="FunFam" id="3.40.228.10:FF:000006">
    <property type="entry name" value="Formate dehydrogenase, alpha subunit, selenocysteine-containing"/>
    <property type="match status" value="1"/>
</dbReference>
<dbReference type="InterPro" id="IPR006963">
    <property type="entry name" value="Mopterin_OxRdtase_4Fe-4S_dom"/>
</dbReference>
<dbReference type="FunFam" id="3.40.50.740:FF:000007">
    <property type="entry name" value="Formate dehydrogenase, alpha subunit, selenocysteine-containing"/>
    <property type="match status" value="1"/>
</dbReference>
<dbReference type="GO" id="GO:0009055">
    <property type="term" value="F:electron transfer activity"/>
    <property type="evidence" value="ECO:0007669"/>
    <property type="project" value="InterPro"/>
</dbReference>
<dbReference type="PROSITE" id="PS51669">
    <property type="entry name" value="4FE4S_MOW_BIS_MGD"/>
    <property type="match status" value="1"/>
</dbReference>
<dbReference type="InterPro" id="IPR006657">
    <property type="entry name" value="MoPterin_dinucl-bd_dom"/>
</dbReference>
<dbReference type="InterPro" id="IPR006443">
    <property type="entry name" value="Formate-DH-alph_fdnG"/>
</dbReference>
<protein>
    <submittedName>
        <fullName evidence="16">Formate dehydrogenase, nitrate-inducible, major subunit</fullName>
    </submittedName>
</protein>
<keyword evidence="5" id="KW-0004">4Fe-4S</keyword>
<dbReference type="GO" id="GO:0015944">
    <property type="term" value="P:formate oxidation"/>
    <property type="evidence" value="ECO:0007669"/>
    <property type="project" value="UniProtKB-ARBA"/>
</dbReference>
<dbReference type="InterPro" id="IPR006311">
    <property type="entry name" value="TAT_signal"/>
</dbReference>
<proteinExistence type="inferred from homology"/>
<sequence>MELSRRQFFRICAGGMAGTTVASLGFLPSFSAHAETRQYKLLKAKETRNNCTYCSVGCGILMYSFGDNAKNVRERIYHVEGDPDHPVSRGSLCPKGAGVLDYIHSDNRLRYPEYRAPGSDKWTRISWDEAIDRIARLMKDDRDANFIEKNAQGVTVNRWTSTSMLCSSAASNETGILDGKFTRALGMVSIDCQARLCHGPTVSALAPTFGRGAMTNNWVDIKNANVVLIMGGNAAEAHPVGFKWVIEAKIKNNATVIVVDPRFNRSAAVADLYAPIRAGSDSAFLLGAIRYLIEHDRIQHEYVRHYTNASMIVREDYDFDEGLFSGFDPQKRQYDKVSWNYELDANGYARRDDTWNHPRCVWNLLKQHVERYTPELVNRLCGTSLHDFQRICELLASTSAANRTATILYALGWTHHTTGAQTIRAAAMLQLLLGNIGMAGGGVNALRGHSNIQGYTDLGLLSTNLPGYMPLPSEKQVDYQSYISQITPAALGVNEVNYWQNTPKLFVSMMKSFWGDAATAENSWGYDWLPKWDRLYDVMTQAELMAQGKINGYVVQGFNPLAAFPDKNKSARALAKLKYLVVIDPLVTESSNFWQNHGEMNDVRPADIQTEVFRLPSSCFAEENGSIANSGRWLQWHWAAAEPPGEALHDGKILGRLFMRLRDLYRQEGGANPAPVLNMSWDYHDPLDPQPEEVAREANGKALRDIVDEQGRVVIKKGQQLSSFAQLKDDGSTSSYCWVYCGCWTEQGNQMANRDNSDPYGLGCTPGWAWSWPANRRILYNRASADPAGKPWDPQRSLLNWDGKRWTGMDVADYSQAAPGTNVGPFIMNPEGVARLFSLDKLNDGPFPEHYEPVESPIGTNPLHPKVVSSPVARIFHDDLANMGKADEFPYVATTYSITELFRHWTKHARLNAIVQPEQFVEIGEALAKEKGIVAGDTVKVMSKRGFIKAKAVVTKRIQALTIDGRTVNTIGIPCHWGFEGATRKGFLANTLTPSVGDANSQTPEYKAFLVNVEKVDTQ</sequence>
<dbReference type="FunFam" id="2.40.40.20:FF:000017">
    <property type="entry name" value="Formate dehydrogenase, alpha subunit"/>
    <property type="match status" value="1"/>
</dbReference>
<feature type="domain" description="4Fe-4S Mo/W bis-MGD-type" evidence="15">
    <location>
        <begin position="44"/>
        <end position="107"/>
    </location>
</feature>
<evidence type="ECO:0000256" key="11">
    <source>
        <dbReference type="ARBA" id="ARBA00023002"/>
    </source>
</evidence>
<evidence type="ECO:0000313" key="17">
    <source>
        <dbReference type="Proteomes" id="UP000318567"/>
    </source>
</evidence>
<keyword evidence="6" id="KW-0500">Molybdenum</keyword>
<keyword evidence="14" id="KW-0520">NAD</keyword>
<dbReference type="GO" id="GO:0030151">
    <property type="term" value="F:molybdenum ion binding"/>
    <property type="evidence" value="ECO:0007669"/>
    <property type="project" value="TreeGrafter"/>
</dbReference>
<evidence type="ECO:0000256" key="3">
    <source>
        <dbReference type="ARBA" id="ARBA00004418"/>
    </source>
</evidence>
<keyword evidence="12" id="KW-0408">Iron</keyword>
<dbReference type="Pfam" id="PF00384">
    <property type="entry name" value="Molybdopterin"/>
    <property type="match status" value="1"/>
</dbReference>
<evidence type="ECO:0000259" key="15">
    <source>
        <dbReference type="PROSITE" id="PS51669"/>
    </source>
</evidence>
<comment type="subcellular location">
    <subcellularLocation>
        <location evidence="3">Periplasm</location>
    </subcellularLocation>
</comment>
<dbReference type="GO" id="GO:0036397">
    <property type="term" value="F:formate dehydrogenase (quinone) activity"/>
    <property type="evidence" value="ECO:0007669"/>
    <property type="project" value="UniProtKB-ARBA"/>
</dbReference>
<dbReference type="PANTHER" id="PTHR43598">
    <property type="entry name" value="TUNGSTEN-CONTAINING FORMYLMETHANOFURAN DEHYDROGENASE 2 SUBUNIT B"/>
    <property type="match status" value="1"/>
</dbReference>
<dbReference type="CDD" id="cd02752">
    <property type="entry name" value="MopB_Formate-Dh-Na-like"/>
    <property type="match status" value="1"/>
</dbReference>
<evidence type="ECO:0000256" key="14">
    <source>
        <dbReference type="ARBA" id="ARBA00023027"/>
    </source>
</evidence>
<evidence type="ECO:0000256" key="8">
    <source>
        <dbReference type="ARBA" id="ARBA00022729"/>
    </source>
</evidence>
<dbReference type="Gene3D" id="2.40.40.20">
    <property type="match status" value="1"/>
</dbReference>
<dbReference type="SMART" id="SM00926">
    <property type="entry name" value="Molybdop_Fe4S4"/>
    <property type="match status" value="1"/>
</dbReference>
<evidence type="ECO:0000256" key="4">
    <source>
        <dbReference type="ARBA" id="ARBA00010312"/>
    </source>
</evidence>
<comment type="cofactor">
    <cofactor evidence="2">
        <name>[4Fe-4S] cluster</name>
        <dbReference type="ChEBI" id="CHEBI:49883"/>
    </cofactor>
</comment>
<evidence type="ECO:0000256" key="6">
    <source>
        <dbReference type="ARBA" id="ARBA00022505"/>
    </source>
</evidence>
<dbReference type="GO" id="GO:0043546">
    <property type="term" value="F:molybdopterin cofactor binding"/>
    <property type="evidence" value="ECO:0007669"/>
    <property type="project" value="InterPro"/>
</dbReference>
<evidence type="ECO:0000256" key="7">
    <source>
        <dbReference type="ARBA" id="ARBA00022723"/>
    </source>
</evidence>
<comment type="caution">
    <text evidence="16">The sequence shown here is derived from an EMBL/GenBank/DDBJ whole genome shotgun (WGS) entry which is preliminary data.</text>
</comment>
<evidence type="ECO:0000256" key="2">
    <source>
        <dbReference type="ARBA" id="ARBA00001966"/>
    </source>
</evidence>
<dbReference type="GO" id="GO:0047111">
    <property type="term" value="F:formate dehydrogenase (cytochrome-c-553) activity"/>
    <property type="evidence" value="ECO:0007669"/>
    <property type="project" value="InterPro"/>
</dbReference>
<dbReference type="PROSITE" id="PS00551">
    <property type="entry name" value="MOLYBDOPTERIN_PROK_1"/>
    <property type="match status" value="1"/>
</dbReference>
<dbReference type="Gene3D" id="3.40.50.740">
    <property type="match status" value="1"/>
</dbReference>
<accession>A0A9Q9UJ81</accession>
<dbReference type="AlphaFoldDB" id="A0A9Q9UJ81"/>